<evidence type="ECO:0000256" key="2">
    <source>
        <dbReference type="ARBA" id="ARBA00093450"/>
    </source>
</evidence>
<protein>
    <recommendedName>
        <fullName evidence="3">Nucleotide-binding protein H9850_08415</fullName>
    </recommendedName>
</protein>
<dbReference type="SUPFAM" id="SSF89963">
    <property type="entry name" value="YajQ-like"/>
    <property type="match status" value="2"/>
</dbReference>
<dbReference type="InterPro" id="IPR035570">
    <property type="entry name" value="UPF0234_N"/>
</dbReference>
<evidence type="ECO:0000256" key="3">
    <source>
        <dbReference type="HAMAP-Rule" id="MF_00632"/>
    </source>
</evidence>
<dbReference type="Proteomes" id="UP000886829">
    <property type="component" value="Unassembled WGS sequence"/>
</dbReference>
<dbReference type="Gene3D" id="3.30.70.990">
    <property type="entry name" value="YajQ-like, domain 2"/>
    <property type="match status" value="1"/>
</dbReference>
<dbReference type="HAMAP" id="MF_00632">
    <property type="entry name" value="UPF0234"/>
    <property type="match status" value="1"/>
</dbReference>
<dbReference type="GO" id="GO:0000166">
    <property type="term" value="F:nucleotide binding"/>
    <property type="evidence" value="ECO:0007669"/>
    <property type="project" value="UniProtKB-UniRule"/>
</dbReference>
<reference evidence="4" key="1">
    <citation type="journal article" date="2021" name="PeerJ">
        <title>Extensive microbial diversity within the chicken gut microbiome revealed by metagenomics and culture.</title>
        <authorList>
            <person name="Gilroy R."/>
            <person name="Ravi A."/>
            <person name="Getino M."/>
            <person name="Pursley I."/>
            <person name="Horton D.L."/>
            <person name="Alikhan N.F."/>
            <person name="Baker D."/>
            <person name="Gharbi K."/>
            <person name="Hall N."/>
            <person name="Watson M."/>
            <person name="Adriaenssens E.M."/>
            <person name="Foster-Nyarko E."/>
            <person name="Jarju S."/>
            <person name="Secka A."/>
            <person name="Antonio M."/>
            <person name="Oren A."/>
            <person name="Chaudhuri R.R."/>
            <person name="La Ragione R."/>
            <person name="Hildebrand F."/>
            <person name="Pallen M.J."/>
        </authorList>
    </citation>
    <scope>NUCLEOTIDE SEQUENCE</scope>
    <source>
        <strain evidence="4">USASDec5-558</strain>
    </source>
</reference>
<comment type="caution">
    <text evidence="4">The sequence shown here is derived from an EMBL/GenBank/DDBJ whole genome shotgun (WGS) entry which is preliminary data.</text>
</comment>
<dbReference type="Pfam" id="PF04461">
    <property type="entry name" value="YajQ"/>
    <property type="match status" value="1"/>
</dbReference>
<evidence type="ECO:0000313" key="4">
    <source>
        <dbReference type="EMBL" id="HIX57477.1"/>
    </source>
</evidence>
<name>A0A9D1WEP6_9GAMM</name>
<keyword evidence="1 3" id="KW-0547">Nucleotide-binding</keyword>
<dbReference type="NCBIfam" id="NF003819">
    <property type="entry name" value="PRK05412.1"/>
    <property type="match status" value="1"/>
</dbReference>
<proteinExistence type="inferred from homology"/>
<accession>A0A9D1WEP6</accession>
<dbReference type="AlphaFoldDB" id="A0A9D1WEP6"/>
<evidence type="ECO:0000313" key="5">
    <source>
        <dbReference type="Proteomes" id="UP000886829"/>
    </source>
</evidence>
<dbReference type="InterPro" id="IPR036183">
    <property type="entry name" value="YajQ-like_sf"/>
</dbReference>
<dbReference type="GO" id="GO:0005829">
    <property type="term" value="C:cytosol"/>
    <property type="evidence" value="ECO:0007669"/>
    <property type="project" value="TreeGrafter"/>
</dbReference>
<sequence>MPSFDIVSELKKDELQNAVDNANRELQSRYDFRGVEASYTLVKAENLVKLEANEDFQIQQMDDILMQKLIKRGIEVTCAEFKDITRSGKRSLQQVVFKEGIDKELGKKIVKLIKDAKLKVDAKMNDDTVRVQGKKRDDLQAAIAAVKAKAGDLGQPLQFNNFRD</sequence>
<dbReference type="InterPro" id="IPR007551">
    <property type="entry name" value="YajQ/Smlt4090-like"/>
</dbReference>
<evidence type="ECO:0000256" key="1">
    <source>
        <dbReference type="ARBA" id="ARBA00022741"/>
    </source>
</evidence>
<gene>
    <name evidence="4" type="ORF">H9850_08415</name>
</gene>
<comment type="function">
    <text evidence="3">Nucleotide-binding protein.</text>
</comment>
<reference evidence="4" key="2">
    <citation type="submission" date="2021-04" db="EMBL/GenBank/DDBJ databases">
        <authorList>
            <person name="Gilroy R."/>
        </authorList>
    </citation>
    <scope>NUCLEOTIDE SEQUENCE</scope>
    <source>
        <strain evidence="4">USASDec5-558</strain>
    </source>
</reference>
<dbReference type="PANTHER" id="PTHR30476:SF0">
    <property type="entry name" value="UPF0234 PROTEIN YAJQ"/>
    <property type="match status" value="1"/>
</dbReference>
<dbReference type="PANTHER" id="PTHR30476">
    <property type="entry name" value="UPF0234 PROTEIN YAJQ"/>
    <property type="match status" value="1"/>
</dbReference>
<dbReference type="InterPro" id="IPR035571">
    <property type="entry name" value="UPF0234-like_C"/>
</dbReference>
<dbReference type="EMBL" id="DXEV01000168">
    <property type="protein sequence ID" value="HIX57477.1"/>
    <property type="molecule type" value="Genomic_DNA"/>
</dbReference>
<comment type="similarity">
    <text evidence="2 3">Belongs to the YajQ family.</text>
</comment>
<organism evidence="4 5">
    <name type="scientific">Candidatus Anaerobiospirillum pullistercoris</name>
    <dbReference type="NCBI Taxonomy" id="2838452"/>
    <lineage>
        <taxon>Bacteria</taxon>
        <taxon>Pseudomonadati</taxon>
        <taxon>Pseudomonadota</taxon>
        <taxon>Gammaproteobacteria</taxon>
        <taxon>Aeromonadales</taxon>
        <taxon>Succinivibrionaceae</taxon>
        <taxon>Anaerobiospirillum</taxon>
    </lineage>
</organism>
<dbReference type="Gene3D" id="3.30.70.860">
    <property type="match status" value="1"/>
</dbReference>
<dbReference type="CDD" id="cd11740">
    <property type="entry name" value="YajQ_like"/>
    <property type="match status" value="1"/>
</dbReference>